<sequence length="183" mass="20036">MSARMTEMRRIYLLRHAKSSWGDAGLADFDRPLNSRGRKAARLMARHLAEAGLRPAEILCSAAKRTQETLALIEPLLEGVPASIEEGLYLASRHDLMARLRKLDDHLDSVMVIGHNPGIGKLADSLCDGHGEQGAVTLLKTKYPTCTLAVLDSPIKHWAELQAGTCRLSAFVRPKDLGGDDDE</sequence>
<gene>
    <name evidence="1" type="ORF">A6A05_11750</name>
</gene>
<dbReference type="AlphaFoldDB" id="A0A178MRV8"/>
<dbReference type="PANTHER" id="PTHR47623:SF1">
    <property type="entry name" value="OS09G0287300 PROTEIN"/>
    <property type="match status" value="1"/>
</dbReference>
<dbReference type="EMBL" id="LWQU01000135">
    <property type="protein sequence ID" value="OAN50787.1"/>
    <property type="molecule type" value="Genomic_DNA"/>
</dbReference>
<dbReference type="InterPro" id="IPR013078">
    <property type="entry name" value="His_Pase_superF_clade-1"/>
</dbReference>
<reference evidence="1 2" key="1">
    <citation type="submission" date="2016-04" db="EMBL/GenBank/DDBJ databases">
        <title>Draft genome sequence of freshwater magnetotactic bacteria Magnetospirillum marisnigri SP-1 and Magnetospirillum moscoviense BB-1.</title>
        <authorList>
            <person name="Koziaeva V."/>
            <person name="Dziuba M.V."/>
            <person name="Ivanov T.M."/>
            <person name="Kuznetsov B."/>
            <person name="Grouzdev D.S."/>
        </authorList>
    </citation>
    <scope>NUCLEOTIDE SEQUENCE [LARGE SCALE GENOMIC DNA]</scope>
    <source>
        <strain evidence="1 2">BB-1</strain>
    </source>
</reference>
<keyword evidence="2" id="KW-1185">Reference proteome</keyword>
<comment type="caution">
    <text evidence="1">The sequence shown here is derived from an EMBL/GenBank/DDBJ whole genome shotgun (WGS) entry which is preliminary data.</text>
</comment>
<accession>A0A178MRV8</accession>
<name>A0A178MRV8_9PROT</name>
<dbReference type="PANTHER" id="PTHR47623">
    <property type="entry name" value="OS09G0287300 PROTEIN"/>
    <property type="match status" value="1"/>
</dbReference>
<evidence type="ECO:0000313" key="1">
    <source>
        <dbReference type="EMBL" id="OAN50787.1"/>
    </source>
</evidence>
<dbReference type="SUPFAM" id="SSF53254">
    <property type="entry name" value="Phosphoglycerate mutase-like"/>
    <property type="match status" value="1"/>
</dbReference>
<dbReference type="Gene3D" id="3.40.50.1240">
    <property type="entry name" value="Phosphoglycerate mutase-like"/>
    <property type="match status" value="1"/>
</dbReference>
<dbReference type="CDD" id="cd07067">
    <property type="entry name" value="HP_PGM_like"/>
    <property type="match status" value="1"/>
</dbReference>
<dbReference type="STRING" id="1437059.A6A05_11750"/>
<dbReference type="Proteomes" id="UP000078543">
    <property type="component" value="Unassembled WGS sequence"/>
</dbReference>
<organism evidence="1 2">
    <name type="scientific">Magnetospirillum moscoviense</name>
    <dbReference type="NCBI Taxonomy" id="1437059"/>
    <lineage>
        <taxon>Bacteria</taxon>
        <taxon>Pseudomonadati</taxon>
        <taxon>Pseudomonadota</taxon>
        <taxon>Alphaproteobacteria</taxon>
        <taxon>Rhodospirillales</taxon>
        <taxon>Rhodospirillaceae</taxon>
        <taxon>Magnetospirillum</taxon>
    </lineage>
</organism>
<dbReference type="SMART" id="SM00855">
    <property type="entry name" value="PGAM"/>
    <property type="match status" value="1"/>
</dbReference>
<protein>
    <submittedName>
        <fullName evidence="1">Phosphoglycerate mutase</fullName>
    </submittedName>
</protein>
<dbReference type="InterPro" id="IPR029033">
    <property type="entry name" value="His_PPase_superfam"/>
</dbReference>
<evidence type="ECO:0000313" key="2">
    <source>
        <dbReference type="Proteomes" id="UP000078543"/>
    </source>
</evidence>
<dbReference type="Pfam" id="PF00300">
    <property type="entry name" value="His_Phos_1"/>
    <property type="match status" value="1"/>
</dbReference>
<dbReference type="OrthoDB" id="9810154at2"/>
<proteinExistence type="predicted"/>